<dbReference type="EMBL" id="UIVS01000003">
    <property type="protein sequence ID" value="SVP92419.1"/>
    <property type="molecule type" value="Genomic_DNA"/>
</dbReference>
<evidence type="ECO:0000313" key="3">
    <source>
        <dbReference type="EMBL" id="SVP92419.1"/>
    </source>
</evidence>
<protein>
    <submittedName>
        <fullName evidence="3">Uncharacterized protein</fullName>
    </submittedName>
</protein>
<evidence type="ECO:0000256" key="1">
    <source>
        <dbReference type="SAM" id="Coils"/>
    </source>
</evidence>
<reference evidence="3" key="1">
    <citation type="submission" date="2018-07" db="EMBL/GenBank/DDBJ databases">
        <authorList>
            <person name="Quirk P.G."/>
            <person name="Krulwich T.A."/>
        </authorList>
    </citation>
    <scope>NUCLEOTIDE SEQUENCE</scope>
    <source>
        <strain evidence="3">Anand</strain>
    </source>
</reference>
<dbReference type="AlphaFoldDB" id="A0A3B0N3Y9"/>
<dbReference type="VEuPathDB" id="PiroplasmaDB:TA02530"/>
<accession>A0A3B0N3Y9</accession>
<feature type="compositionally biased region" description="Polar residues" evidence="2">
    <location>
        <begin position="165"/>
        <end position="181"/>
    </location>
</feature>
<dbReference type="EMBL" id="UIVT01000003">
    <property type="protein sequence ID" value="SVP93224.1"/>
    <property type="molecule type" value="Genomic_DNA"/>
</dbReference>
<organism evidence="3">
    <name type="scientific">Theileria annulata</name>
    <dbReference type="NCBI Taxonomy" id="5874"/>
    <lineage>
        <taxon>Eukaryota</taxon>
        <taxon>Sar</taxon>
        <taxon>Alveolata</taxon>
        <taxon>Apicomplexa</taxon>
        <taxon>Aconoidasida</taxon>
        <taxon>Piroplasmida</taxon>
        <taxon>Theileriidae</taxon>
        <taxon>Theileria</taxon>
    </lineage>
</organism>
<proteinExistence type="predicted"/>
<evidence type="ECO:0000256" key="2">
    <source>
        <dbReference type="SAM" id="MobiDB-lite"/>
    </source>
</evidence>
<keyword evidence="1" id="KW-0175">Coiled coil</keyword>
<feature type="region of interest" description="Disordered" evidence="2">
    <location>
        <begin position="165"/>
        <end position="188"/>
    </location>
</feature>
<sequence length="188" mass="20781">MYSDGRDTLLSEHFQLQKDINDIQSQIRKLEKTNRLLDQQNRQLKLELDSLSNSTRLRGPEKTNNPSLFPNIGLSRLLNKEYLLETFNKAAEISSEIYDVASGEIARHAKCVADEVACRLLPSNLQLNTQRQSSIHSNSSVDSLNDLVSGLGSISAMSSVMADTTTANLSSNESSDVNAHPTSDEELT</sequence>
<evidence type="ECO:0000313" key="4">
    <source>
        <dbReference type="EMBL" id="SVP93224.1"/>
    </source>
</evidence>
<feature type="coiled-coil region" evidence="1">
    <location>
        <begin position="13"/>
        <end position="54"/>
    </location>
</feature>
<name>A0A3B0N3Y9_THEAN</name>
<gene>
    <name evidence="4" type="ORF">TAT_000221200</name>
    <name evidence="3" type="ORF">TAV_000221200</name>
</gene>